<evidence type="ECO:0000256" key="5">
    <source>
        <dbReference type="SAM" id="Phobius"/>
    </source>
</evidence>
<keyword evidence="8" id="KW-1185">Reference proteome</keyword>
<organism evidence="7 8">
    <name type="scientific">Paenibacillus gyeongsangnamensis</name>
    <dbReference type="NCBI Taxonomy" id="3388067"/>
    <lineage>
        <taxon>Bacteria</taxon>
        <taxon>Bacillati</taxon>
        <taxon>Bacillota</taxon>
        <taxon>Bacilli</taxon>
        <taxon>Bacillales</taxon>
        <taxon>Paenibacillaceae</taxon>
        <taxon>Paenibacillus</taxon>
    </lineage>
</organism>
<dbReference type="Gene3D" id="3.40.710.10">
    <property type="entry name" value="DD-peptidase/beta-lactamase superfamily"/>
    <property type="match status" value="1"/>
</dbReference>
<dbReference type="EMBL" id="JAQAGZ010000001">
    <property type="protein sequence ID" value="MCZ8511228.1"/>
    <property type="molecule type" value="Genomic_DNA"/>
</dbReference>
<dbReference type="Pfam" id="PF03717">
    <property type="entry name" value="PBP_dimer"/>
    <property type="match status" value="1"/>
</dbReference>
<feature type="compositionally biased region" description="Basic and acidic residues" evidence="4">
    <location>
        <begin position="635"/>
        <end position="653"/>
    </location>
</feature>
<dbReference type="Pfam" id="PF00905">
    <property type="entry name" value="Transpeptidase"/>
    <property type="match status" value="1"/>
</dbReference>
<feature type="domain" description="PASTA" evidence="6">
    <location>
        <begin position="578"/>
        <end position="637"/>
    </location>
</feature>
<dbReference type="SUPFAM" id="SSF54184">
    <property type="entry name" value="Penicillin-binding protein 2x (pbp-2x), c-terminal domain"/>
    <property type="match status" value="1"/>
</dbReference>
<dbReference type="SUPFAM" id="SSF56601">
    <property type="entry name" value="beta-lactamase/transpeptidase-like"/>
    <property type="match status" value="1"/>
</dbReference>
<dbReference type="InterPro" id="IPR001460">
    <property type="entry name" value="PCN-bd_Tpept"/>
</dbReference>
<proteinExistence type="inferred from homology"/>
<gene>
    <name evidence="7" type="ORF">O9H85_01985</name>
</gene>
<evidence type="ECO:0000256" key="4">
    <source>
        <dbReference type="SAM" id="MobiDB-lite"/>
    </source>
</evidence>
<evidence type="ECO:0000256" key="1">
    <source>
        <dbReference type="ARBA" id="ARBA00004370"/>
    </source>
</evidence>
<feature type="transmembrane region" description="Helical" evidence="5">
    <location>
        <begin position="12"/>
        <end position="37"/>
    </location>
</feature>
<protein>
    <submittedName>
        <fullName evidence="7">Stage V sporulation protein D</fullName>
    </submittedName>
</protein>
<dbReference type="InterPro" id="IPR011927">
    <property type="entry name" value="SpoVD_pbp"/>
</dbReference>
<dbReference type="InterPro" id="IPR005543">
    <property type="entry name" value="PASTA_dom"/>
</dbReference>
<dbReference type="InterPro" id="IPR012338">
    <property type="entry name" value="Beta-lactam/transpept-like"/>
</dbReference>
<dbReference type="Pfam" id="PF03793">
    <property type="entry name" value="PASTA"/>
    <property type="match status" value="1"/>
</dbReference>
<dbReference type="InterPro" id="IPR050515">
    <property type="entry name" value="Beta-lactam/transpept"/>
</dbReference>
<dbReference type="InterPro" id="IPR036138">
    <property type="entry name" value="PBP_dimer_sf"/>
</dbReference>
<dbReference type="NCBIfam" id="TIGR02214">
    <property type="entry name" value="spoVD_pbp"/>
    <property type="match status" value="1"/>
</dbReference>
<sequence length="653" mass="72245">MRASNVTVRRRLFAALVIGTILFFALIVRLGFLQLWLGQELTDKAEDSWRKNIPFTAKRGEILDRNGVQLAYNISSPTVWAIPAQIKDPQNTSAQLASLLEMPQQTIFQMITKRELNVKIKPGGRKLEPEKAQQIRDLKLPGIVVAEDNKRYYPFGELAAHVLGFTGIDNQGLTGIELKYDKQLTGINGSLSYYADAANRLIPNLSEEYKQPLDGLNLQLTIDSHLQSVLERELDQTMVKYQPKHAIAIMMDPNNGEILAMGSRPGYDPGNYAQYPVENYNRNLPIWMTYEPGSTFKIITLAAALQEKKVNLNEGFYDPGFVEVGGARLRCWKRQGHGSETFLQVVENSCNPGFVAMGQRLGKETLFDYITRFGFGRKTGIDLGGEENGIMFKLSRVGPVELATTSFGQGVSVTPIQQITAVSAAVNGGKLYKPHVARAWYDPATGNLVNTVQPELVRQVISEETSKQVRSTLESVVANGTGRNAFIDGYRVGGKTGTAQKVVNGRYSPDEHIVSFIGFAPADDPKVVIYAAVDDPQGIQFGGMIAAPLVKNMMEDALRYLKVPPRKDQMDKKYQYGDTKVVEVPNLVGMSVTDIYENLNMNFNLAKSGAGQFVINQLPKAGARVEQGSTIRVYLSDKDPGPQPEDRKPQTSQ</sequence>
<dbReference type="CDD" id="cd06573">
    <property type="entry name" value="PASTA"/>
    <property type="match status" value="1"/>
</dbReference>
<dbReference type="SUPFAM" id="SSF56519">
    <property type="entry name" value="Penicillin binding protein dimerisation domain"/>
    <property type="match status" value="1"/>
</dbReference>
<dbReference type="Gene3D" id="3.30.10.20">
    <property type="match status" value="1"/>
</dbReference>
<keyword evidence="5" id="KW-0812">Transmembrane</keyword>
<name>A0ABT4Q346_9BACL</name>
<evidence type="ECO:0000256" key="2">
    <source>
        <dbReference type="ARBA" id="ARBA00007171"/>
    </source>
</evidence>
<dbReference type="RefSeq" id="WP_269879592.1">
    <property type="nucleotide sequence ID" value="NZ_JAQAGZ010000001.1"/>
</dbReference>
<reference evidence="7 8" key="1">
    <citation type="submission" date="2022-12" db="EMBL/GenBank/DDBJ databases">
        <title>Draft genome sequence of Paenibacillus sp. dW9.</title>
        <authorList>
            <person name="Choi E.-W."/>
            <person name="Kim D.-U."/>
        </authorList>
    </citation>
    <scope>NUCLEOTIDE SEQUENCE [LARGE SCALE GENOMIC DNA]</scope>
    <source>
        <strain evidence="8">dW9</strain>
    </source>
</reference>
<comment type="caution">
    <text evidence="7">The sequence shown here is derived from an EMBL/GenBank/DDBJ whole genome shotgun (WGS) entry which is preliminary data.</text>
</comment>
<dbReference type="InterPro" id="IPR005311">
    <property type="entry name" value="PBP_dimer"/>
</dbReference>
<feature type="region of interest" description="Disordered" evidence="4">
    <location>
        <begin position="634"/>
        <end position="653"/>
    </location>
</feature>
<dbReference type="Proteomes" id="UP001527882">
    <property type="component" value="Unassembled WGS sequence"/>
</dbReference>
<evidence type="ECO:0000259" key="6">
    <source>
        <dbReference type="PROSITE" id="PS51178"/>
    </source>
</evidence>
<accession>A0ABT4Q346</accession>
<dbReference type="SMART" id="SM00740">
    <property type="entry name" value="PASTA"/>
    <property type="match status" value="1"/>
</dbReference>
<comment type="subcellular location">
    <subcellularLocation>
        <location evidence="1">Membrane</location>
    </subcellularLocation>
</comment>
<dbReference type="PROSITE" id="PS51178">
    <property type="entry name" value="PASTA"/>
    <property type="match status" value="1"/>
</dbReference>
<evidence type="ECO:0000313" key="7">
    <source>
        <dbReference type="EMBL" id="MCZ8511228.1"/>
    </source>
</evidence>
<dbReference type="PANTHER" id="PTHR30627:SF1">
    <property type="entry name" value="PEPTIDOGLYCAN D,D-TRANSPEPTIDASE FTSI"/>
    <property type="match status" value="1"/>
</dbReference>
<evidence type="ECO:0000256" key="3">
    <source>
        <dbReference type="ARBA" id="ARBA00023136"/>
    </source>
</evidence>
<keyword evidence="3 5" id="KW-0472">Membrane</keyword>
<dbReference type="PANTHER" id="PTHR30627">
    <property type="entry name" value="PEPTIDOGLYCAN D,D-TRANSPEPTIDASE"/>
    <property type="match status" value="1"/>
</dbReference>
<keyword evidence="5" id="KW-1133">Transmembrane helix</keyword>
<comment type="similarity">
    <text evidence="2">Belongs to the transpeptidase family.</text>
</comment>
<dbReference type="Gene3D" id="3.30.450.330">
    <property type="match status" value="1"/>
</dbReference>
<dbReference type="Gene3D" id="3.90.1310.10">
    <property type="entry name" value="Penicillin-binding protein 2a (Domain 2)"/>
    <property type="match status" value="1"/>
</dbReference>
<evidence type="ECO:0000313" key="8">
    <source>
        <dbReference type="Proteomes" id="UP001527882"/>
    </source>
</evidence>